<dbReference type="EMBL" id="KN730296">
    <property type="protein sequence ID" value="KIH61234.1"/>
    <property type="molecule type" value="Genomic_DNA"/>
</dbReference>
<dbReference type="AlphaFoldDB" id="A0A0C2GQ63"/>
<reference evidence="1 2" key="1">
    <citation type="submission" date="2013-12" db="EMBL/GenBank/DDBJ databases">
        <title>Draft genome of the parsitic nematode Ancylostoma duodenale.</title>
        <authorList>
            <person name="Mitreva M."/>
        </authorList>
    </citation>
    <scope>NUCLEOTIDE SEQUENCE [LARGE SCALE GENOMIC DNA]</scope>
    <source>
        <strain evidence="1 2">Zhejiang</strain>
    </source>
</reference>
<evidence type="ECO:0000313" key="1">
    <source>
        <dbReference type="EMBL" id="KIH61234.1"/>
    </source>
</evidence>
<evidence type="ECO:0000313" key="2">
    <source>
        <dbReference type="Proteomes" id="UP000054047"/>
    </source>
</evidence>
<organism evidence="1 2">
    <name type="scientific">Ancylostoma duodenale</name>
    <dbReference type="NCBI Taxonomy" id="51022"/>
    <lineage>
        <taxon>Eukaryota</taxon>
        <taxon>Metazoa</taxon>
        <taxon>Ecdysozoa</taxon>
        <taxon>Nematoda</taxon>
        <taxon>Chromadorea</taxon>
        <taxon>Rhabditida</taxon>
        <taxon>Rhabditina</taxon>
        <taxon>Rhabditomorpha</taxon>
        <taxon>Strongyloidea</taxon>
        <taxon>Ancylostomatidae</taxon>
        <taxon>Ancylostomatinae</taxon>
        <taxon>Ancylostoma</taxon>
    </lineage>
</organism>
<dbReference type="OrthoDB" id="10039910at2759"/>
<dbReference type="Proteomes" id="UP000054047">
    <property type="component" value="Unassembled WGS sequence"/>
</dbReference>
<name>A0A0C2GQ63_9BILA</name>
<keyword evidence="2" id="KW-1185">Reference proteome</keyword>
<sequence>MHHSIFGRATSAWTAISFAQIYILDTEDAANELAGRPINRECRRDIFALLFEFMRRDDVFAQSYRMMEEVVREEEERAREENRQHIPIKMVFEKRNSDRDLATSNEVAAV</sequence>
<proteinExistence type="predicted"/>
<protein>
    <submittedName>
        <fullName evidence="1">Uncharacterized protein</fullName>
    </submittedName>
</protein>
<accession>A0A0C2GQ63</accession>
<gene>
    <name evidence="1" type="ORF">ANCDUO_08497</name>
</gene>